<dbReference type="PANTHER" id="PTHR34822">
    <property type="entry name" value="GRPB DOMAIN PROTEIN (AFU_ORTHOLOGUE AFUA_1G01530)"/>
    <property type="match status" value="1"/>
</dbReference>
<organism evidence="1 2">
    <name type="scientific">Clostridium argentinense CDC 2741</name>
    <dbReference type="NCBI Taxonomy" id="1418104"/>
    <lineage>
        <taxon>Bacteria</taxon>
        <taxon>Bacillati</taxon>
        <taxon>Bacillota</taxon>
        <taxon>Clostridia</taxon>
        <taxon>Eubacteriales</taxon>
        <taxon>Clostridiaceae</taxon>
        <taxon>Clostridium</taxon>
    </lineage>
</organism>
<dbReference type="Gene3D" id="3.30.460.10">
    <property type="entry name" value="Beta Polymerase, domain 2"/>
    <property type="match status" value="1"/>
</dbReference>
<sequence length="179" mass="21022">MIGLKRGIVKLVPYTYEWKEEYNKEEKLLYSVIGKYVLDIQHVGSTSIEGLDAKPIIDIAVAVESLDEVECFKGLLENIGYKYKGNAGVEGRSMFAKGSEDLRTHYLHIETLNGPIWKNHIYFRDYLRLHKEYIHQYSELKRNLAIKFSDDRYSYTNEKDKFINIVLEKAKEEFLEDEN</sequence>
<gene>
    <name evidence="1" type="ORF">U732_359</name>
</gene>
<dbReference type="PANTHER" id="PTHR34822:SF1">
    <property type="entry name" value="GRPB FAMILY PROTEIN"/>
    <property type="match status" value="1"/>
</dbReference>
<dbReference type="Proteomes" id="UP000031366">
    <property type="component" value="Unassembled WGS sequence"/>
</dbReference>
<dbReference type="STRING" id="29341.RSJ17_04595"/>
<name>A0A0C1R419_9CLOT</name>
<dbReference type="Pfam" id="PF04229">
    <property type="entry name" value="GrpB"/>
    <property type="match status" value="1"/>
</dbReference>
<comment type="caution">
    <text evidence="1">The sequence shown here is derived from an EMBL/GenBank/DDBJ whole genome shotgun (WGS) entry which is preliminary data.</text>
</comment>
<dbReference type="InterPro" id="IPR043519">
    <property type="entry name" value="NT_sf"/>
</dbReference>
<protein>
    <submittedName>
        <fullName evidence="1">GrpB family protein</fullName>
    </submittedName>
</protein>
<reference evidence="1 2" key="1">
    <citation type="journal article" date="2015" name="Infect. Genet. Evol.">
        <title>Genomic sequences of six botulinum neurotoxin-producing strains representing three clostridial species illustrate the mobility and diversity of botulinum neurotoxin genes.</title>
        <authorList>
            <person name="Smith T.J."/>
            <person name="Hill K.K."/>
            <person name="Xie G."/>
            <person name="Foley B.T."/>
            <person name="Williamson C.H."/>
            <person name="Foster J.T."/>
            <person name="Johnson S.L."/>
            <person name="Chertkov O."/>
            <person name="Teshima H."/>
            <person name="Gibbons H.S."/>
            <person name="Johnsky L.A."/>
            <person name="Karavis M.A."/>
            <person name="Smith L.A."/>
        </authorList>
    </citation>
    <scope>NUCLEOTIDE SEQUENCE [LARGE SCALE GENOMIC DNA]</scope>
    <source>
        <strain evidence="1 2">CDC 2741</strain>
    </source>
</reference>
<evidence type="ECO:0000313" key="1">
    <source>
        <dbReference type="EMBL" id="KIE45246.1"/>
    </source>
</evidence>
<dbReference type="RefSeq" id="WP_039636163.1">
    <property type="nucleotide sequence ID" value="NZ_AYSO01000020.1"/>
</dbReference>
<dbReference type="InterPro" id="IPR007344">
    <property type="entry name" value="GrpB/CoaE"/>
</dbReference>
<dbReference type="AlphaFoldDB" id="A0A0C1R419"/>
<evidence type="ECO:0000313" key="2">
    <source>
        <dbReference type="Proteomes" id="UP000031366"/>
    </source>
</evidence>
<dbReference type="SUPFAM" id="SSF81301">
    <property type="entry name" value="Nucleotidyltransferase"/>
    <property type="match status" value="1"/>
</dbReference>
<keyword evidence="2" id="KW-1185">Reference proteome</keyword>
<dbReference type="OrthoDB" id="9799092at2"/>
<accession>A0A0C1R419</accession>
<proteinExistence type="predicted"/>
<dbReference type="EMBL" id="AYSO01000020">
    <property type="protein sequence ID" value="KIE45246.1"/>
    <property type="molecule type" value="Genomic_DNA"/>
</dbReference>